<dbReference type="SUPFAM" id="SSF54913">
    <property type="entry name" value="GlnB-like"/>
    <property type="match status" value="1"/>
</dbReference>
<gene>
    <name evidence="1" type="ORF">NCTC9810_01582</name>
</gene>
<sequence length="44" mass="5038">MLVKNDIAENIKEAIYDNMNLNKENKGIIYSLPVMEVRGLVEQS</sequence>
<evidence type="ECO:0000313" key="2">
    <source>
        <dbReference type="Proteomes" id="UP000255124"/>
    </source>
</evidence>
<name>A0A380WVX6_9FIRM</name>
<protein>
    <submittedName>
        <fullName evidence="1">Uncharacterized protein</fullName>
    </submittedName>
</protein>
<dbReference type="AlphaFoldDB" id="A0A380WVX6"/>
<proteinExistence type="predicted"/>
<reference evidence="1 2" key="1">
    <citation type="submission" date="2018-06" db="EMBL/GenBank/DDBJ databases">
        <authorList>
            <consortium name="Pathogen Informatics"/>
            <person name="Doyle S."/>
        </authorList>
    </citation>
    <scope>NUCLEOTIDE SEQUENCE [LARGE SCALE GENOMIC DNA]</scope>
    <source>
        <strain evidence="1 2">NCTC9810</strain>
    </source>
</reference>
<dbReference type="InterPro" id="IPR011322">
    <property type="entry name" value="N-reg_PII-like_a/b"/>
</dbReference>
<evidence type="ECO:0000313" key="1">
    <source>
        <dbReference type="EMBL" id="SUU93231.1"/>
    </source>
</evidence>
<dbReference type="RefSeq" id="WP_281269043.1">
    <property type="nucleotide sequence ID" value="NZ_UFTA01000002.1"/>
</dbReference>
<accession>A0A380WVX6</accession>
<organism evidence="1 2">
    <name type="scientific">Anaerococcus octavius</name>
    <dbReference type="NCBI Taxonomy" id="54007"/>
    <lineage>
        <taxon>Bacteria</taxon>
        <taxon>Bacillati</taxon>
        <taxon>Bacillota</taxon>
        <taxon>Tissierellia</taxon>
        <taxon>Tissierellales</taxon>
        <taxon>Peptoniphilaceae</taxon>
        <taxon>Anaerococcus</taxon>
    </lineage>
</organism>
<dbReference type="Proteomes" id="UP000255124">
    <property type="component" value="Unassembled WGS sequence"/>
</dbReference>
<dbReference type="EMBL" id="UFTA01000002">
    <property type="protein sequence ID" value="SUU93231.1"/>
    <property type="molecule type" value="Genomic_DNA"/>
</dbReference>